<protein>
    <submittedName>
        <fullName evidence="2">Uncharacterized protein</fullName>
    </submittedName>
</protein>
<feature type="compositionally biased region" description="Low complexity" evidence="1">
    <location>
        <begin position="268"/>
        <end position="278"/>
    </location>
</feature>
<feature type="compositionally biased region" description="Polar residues" evidence="1">
    <location>
        <begin position="515"/>
        <end position="534"/>
    </location>
</feature>
<feature type="compositionally biased region" description="Basic and acidic residues" evidence="1">
    <location>
        <begin position="347"/>
        <end position="377"/>
    </location>
</feature>
<organism evidence="2 3">
    <name type="scientific">Tegillarca granosa</name>
    <name type="common">Malaysian cockle</name>
    <name type="synonym">Anadara granosa</name>
    <dbReference type="NCBI Taxonomy" id="220873"/>
    <lineage>
        <taxon>Eukaryota</taxon>
        <taxon>Metazoa</taxon>
        <taxon>Spiralia</taxon>
        <taxon>Lophotrochozoa</taxon>
        <taxon>Mollusca</taxon>
        <taxon>Bivalvia</taxon>
        <taxon>Autobranchia</taxon>
        <taxon>Pteriomorphia</taxon>
        <taxon>Arcoida</taxon>
        <taxon>Arcoidea</taxon>
        <taxon>Arcidae</taxon>
        <taxon>Tegillarca</taxon>
    </lineage>
</organism>
<evidence type="ECO:0000313" key="2">
    <source>
        <dbReference type="EMBL" id="KAJ8308036.1"/>
    </source>
</evidence>
<evidence type="ECO:0000313" key="3">
    <source>
        <dbReference type="Proteomes" id="UP001217089"/>
    </source>
</evidence>
<proteinExistence type="predicted"/>
<keyword evidence="3" id="KW-1185">Reference proteome</keyword>
<feature type="compositionally biased region" description="Basic and acidic residues" evidence="1">
    <location>
        <begin position="297"/>
        <end position="307"/>
    </location>
</feature>
<reference evidence="2 3" key="1">
    <citation type="submission" date="2022-12" db="EMBL/GenBank/DDBJ databases">
        <title>Chromosome-level genome of Tegillarca granosa.</title>
        <authorList>
            <person name="Kim J."/>
        </authorList>
    </citation>
    <scope>NUCLEOTIDE SEQUENCE [LARGE SCALE GENOMIC DNA]</scope>
    <source>
        <strain evidence="2">Teg-2019</strain>
        <tissue evidence="2">Adductor muscle</tissue>
    </source>
</reference>
<evidence type="ECO:0000256" key="1">
    <source>
        <dbReference type="SAM" id="MobiDB-lite"/>
    </source>
</evidence>
<dbReference type="EMBL" id="JARBDR010000657">
    <property type="protein sequence ID" value="KAJ8308036.1"/>
    <property type="molecule type" value="Genomic_DNA"/>
</dbReference>
<sequence>MFESGSDKDSKSGRTSKKVSDRFTEHALYKEAKQFESSVKKSSSENVNKDSRKNDVTKPTILKIKDSKSQNVNKSMENSKKSNIDNSNRDKKEKMIASKKKSQQNVVEPPTKKDEDNVSEAGTYTIETEVESKEEEEARKDIDRVFGLSEVSQDSFSLVQQEQVSRSREGETTLIDLEDEIEDLEHIRSLPAEIDSLEPEVGSEVGLKELKIVEDNETTSEVFTDDAPKWVTQWAALPNSKQPKGMNMEGVSSPSSLHSLSDKEDTRSPSSKKPPSGISRKRPGTGRKLPTLPTDKCSPEGSDRSSRVSESTSDSPRCPSTQHSEKSYSNDISKQKAVKISSQVLSRYEDTETESVSRTKFESDIDSVSKDETDSVRTPKSSRSSRSAGSLDTEILLRDTETVMAAMEARMGTKSNFKANGHIELNGDLVSELDSESTVGIINGDEEFIKPTQFESPRENLAKMRSKKPVGRVNSASARLQAFRERNYKRHSYGGEKSVVSDVFSETDIADESIQQSDVSSDITETDGNFSRSGSKGKGNMSMTRPNRAFQLRRARADGEVSRYFSYKFLSKCFRIFNTKNSWKYNECFNKLNQICENKITNNYSQC</sequence>
<feature type="region of interest" description="Disordered" evidence="1">
    <location>
        <begin position="234"/>
        <end position="393"/>
    </location>
</feature>
<gene>
    <name evidence="2" type="ORF">KUTeg_012910</name>
</gene>
<accession>A0ABQ9EVP3</accession>
<feature type="region of interest" description="Disordered" evidence="1">
    <location>
        <begin position="1"/>
        <end position="138"/>
    </location>
</feature>
<dbReference type="Proteomes" id="UP001217089">
    <property type="component" value="Unassembled WGS sequence"/>
</dbReference>
<feature type="compositionally biased region" description="Basic and acidic residues" evidence="1">
    <location>
        <begin position="77"/>
        <end position="96"/>
    </location>
</feature>
<feature type="compositionally biased region" description="Basic and acidic residues" evidence="1">
    <location>
        <begin position="1"/>
        <end position="56"/>
    </location>
</feature>
<name>A0ABQ9EVP3_TEGGR</name>
<comment type="caution">
    <text evidence="2">The sequence shown here is derived from an EMBL/GenBank/DDBJ whole genome shotgun (WGS) entry which is preliminary data.</text>
</comment>
<feature type="region of interest" description="Disordered" evidence="1">
    <location>
        <begin position="515"/>
        <end position="544"/>
    </location>
</feature>